<organism evidence="4 5">
    <name type="scientific">Westerdykella ornata</name>
    <dbReference type="NCBI Taxonomy" id="318751"/>
    <lineage>
        <taxon>Eukaryota</taxon>
        <taxon>Fungi</taxon>
        <taxon>Dikarya</taxon>
        <taxon>Ascomycota</taxon>
        <taxon>Pezizomycotina</taxon>
        <taxon>Dothideomycetes</taxon>
        <taxon>Pleosporomycetidae</taxon>
        <taxon>Pleosporales</taxon>
        <taxon>Sporormiaceae</taxon>
        <taxon>Westerdykella</taxon>
    </lineage>
</organism>
<accession>A0A6A6J8J9</accession>
<feature type="region of interest" description="Disordered" evidence="2">
    <location>
        <begin position="1"/>
        <end position="50"/>
    </location>
</feature>
<dbReference type="Proteomes" id="UP000800097">
    <property type="component" value="Unassembled WGS sequence"/>
</dbReference>
<feature type="transmembrane region" description="Helical" evidence="3">
    <location>
        <begin position="121"/>
        <end position="140"/>
    </location>
</feature>
<evidence type="ECO:0000313" key="4">
    <source>
        <dbReference type="EMBL" id="KAF2272752.1"/>
    </source>
</evidence>
<evidence type="ECO:0000256" key="1">
    <source>
        <dbReference type="SAM" id="Coils"/>
    </source>
</evidence>
<feature type="transmembrane region" description="Helical" evidence="3">
    <location>
        <begin position="212"/>
        <end position="232"/>
    </location>
</feature>
<keyword evidence="5" id="KW-1185">Reference proteome</keyword>
<feature type="region of interest" description="Disordered" evidence="2">
    <location>
        <begin position="180"/>
        <end position="200"/>
    </location>
</feature>
<evidence type="ECO:0000256" key="3">
    <source>
        <dbReference type="SAM" id="Phobius"/>
    </source>
</evidence>
<dbReference type="GeneID" id="54554389"/>
<dbReference type="OrthoDB" id="5422510at2759"/>
<proteinExistence type="predicted"/>
<keyword evidence="3" id="KW-0472">Membrane</keyword>
<keyword evidence="3" id="KW-1133">Transmembrane helix</keyword>
<evidence type="ECO:0000313" key="5">
    <source>
        <dbReference type="Proteomes" id="UP000800097"/>
    </source>
</evidence>
<feature type="compositionally biased region" description="Polar residues" evidence="2">
    <location>
        <begin position="1"/>
        <end position="41"/>
    </location>
</feature>
<keyword evidence="3" id="KW-0812">Transmembrane</keyword>
<dbReference type="RefSeq" id="XP_033650291.1">
    <property type="nucleotide sequence ID" value="XM_033801214.1"/>
</dbReference>
<evidence type="ECO:0000256" key="2">
    <source>
        <dbReference type="SAM" id="MobiDB-lite"/>
    </source>
</evidence>
<feature type="coiled-coil region" evidence="1">
    <location>
        <begin position="326"/>
        <end position="371"/>
    </location>
</feature>
<feature type="compositionally biased region" description="Basic and acidic residues" evidence="2">
    <location>
        <begin position="182"/>
        <end position="191"/>
    </location>
</feature>
<dbReference type="AlphaFoldDB" id="A0A6A6J8J9"/>
<dbReference type="EMBL" id="ML986517">
    <property type="protein sequence ID" value="KAF2272752.1"/>
    <property type="molecule type" value="Genomic_DNA"/>
</dbReference>
<protein>
    <submittedName>
        <fullName evidence="4">Uncharacterized protein</fullName>
    </submittedName>
</protein>
<dbReference type="PANTHER" id="PTHR42032">
    <property type="entry name" value="YALI0E30679P"/>
    <property type="match status" value="1"/>
</dbReference>
<feature type="transmembrane region" description="Helical" evidence="3">
    <location>
        <begin position="88"/>
        <end position="109"/>
    </location>
</feature>
<name>A0A6A6J8J9_WESOR</name>
<dbReference type="PANTHER" id="PTHR42032:SF1">
    <property type="entry name" value="YALI0E30679P"/>
    <property type="match status" value="1"/>
</dbReference>
<sequence>MAATLSNRRTTSEGTQGQPESHASGSQIPPQLRSRTLNRSATLEGAPVDRSLTPRRRATFPAYSNDASYSFSRSDANDMEDWSSSEALWHWDSAPLAFIVFPALGGLFMKNGGAHFTDISFLILGLMFLNWCLKAPWRWYHAAERSRDAEMEAKRSADSREENEGFRAEEVSADTFGVAKGTGEEANKPEEAALPSQHDTSAAERLLSEEEAWALLTCFLAPIAGAIVLHAIRSQLNRPPDGIVENTNLTLFVAVAEFRPLSHVLNLRTAHLTRAHRIPDAQNGARLDSAGLQDIVNRVTDLEERVAEPVRVIADSESSRMNAVAQKNLQSQLDALYRAVRRYEKRHVTFEQRTEERFKALEAEVKDALALAAAAARTAHRPGMVSRALTWLVTLASDVFNTGWAIVSYPWRLAHYMMSEAKSSLFVVSRPRQRR</sequence>
<reference evidence="4" key="1">
    <citation type="journal article" date="2020" name="Stud. Mycol.">
        <title>101 Dothideomycetes genomes: a test case for predicting lifestyles and emergence of pathogens.</title>
        <authorList>
            <person name="Haridas S."/>
            <person name="Albert R."/>
            <person name="Binder M."/>
            <person name="Bloem J."/>
            <person name="Labutti K."/>
            <person name="Salamov A."/>
            <person name="Andreopoulos B."/>
            <person name="Baker S."/>
            <person name="Barry K."/>
            <person name="Bills G."/>
            <person name="Bluhm B."/>
            <person name="Cannon C."/>
            <person name="Castanera R."/>
            <person name="Culley D."/>
            <person name="Daum C."/>
            <person name="Ezra D."/>
            <person name="Gonzalez J."/>
            <person name="Henrissat B."/>
            <person name="Kuo A."/>
            <person name="Liang C."/>
            <person name="Lipzen A."/>
            <person name="Lutzoni F."/>
            <person name="Magnuson J."/>
            <person name="Mondo S."/>
            <person name="Nolan M."/>
            <person name="Ohm R."/>
            <person name="Pangilinan J."/>
            <person name="Park H.-J."/>
            <person name="Ramirez L."/>
            <person name="Alfaro M."/>
            <person name="Sun H."/>
            <person name="Tritt A."/>
            <person name="Yoshinaga Y."/>
            <person name="Zwiers L.-H."/>
            <person name="Turgeon B."/>
            <person name="Goodwin S."/>
            <person name="Spatafora J."/>
            <person name="Crous P."/>
            <person name="Grigoriev I."/>
        </authorList>
    </citation>
    <scope>NUCLEOTIDE SEQUENCE</scope>
    <source>
        <strain evidence="4">CBS 379.55</strain>
    </source>
</reference>
<gene>
    <name evidence="4" type="ORF">EI97DRAFT_461695</name>
</gene>
<keyword evidence="1" id="KW-0175">Coiled coil</keyword>